<accession>A0A2X0L2E0</accession>
<dbReference type="EMBL" id="FMWP01000096">
    <property type="protein sequence ID" value="SCZ99599.1"/>
    <property type="molecule type" value="Genomic_DNA"/>
</dbReference>
<evidence type="ECO:0000313" key="2">
    <source>
        <dbReference type="Proteomes" id="UP000249723"/>
    </source>
</evidence>
<gene>
    <name evidence="1" type="ORF">BZ3500_MVSOF-1268-A1-R1_CHR3-1G06138</name>
</gene>
<protein>
    <submittedName>
        <fullName evidence="1">BZ3500_MvSof-1268-A1-R1_Chr3-1g06138 protein</fullName>
    </submittedName>
</protein>
<dbReference type="Proteomes" id="UP000249723">
    <property type="component" value="Unassembled WGS sequence"/>
</dbReference>
<evidence type="ECO:0000313" key="1">
    <source>
        <dbReference type="EMBL" id="SCZ99599.1"/>
    </source>
</evidence>
<dbReference type="AlphaFoldDB" id="A0A2X0L2E0"/>
<dbReference type="STRING" id="289078.A0A2X0L2E0"/>
<name>A0A2X0L2E0_9BASI</name>
<keyword evidence="2" id="KW-1185">Reference proteome</keyword>
<reference evidence="2" key="1">
    <citation type="submission" date="2016-10" db="EMBL/GenBank/DDBJ databases">
        <authorList>
            <person name="Jeantristanb JTB J.-T."/>
            <person name="Ricardo R."/>
        </authorList>
    </citation>
    <scope>NUCLEOTIDE SEQUENCE [LARGE SCALE GENOMIC DNA]</scope>
</reference>
<proteinExistence type="predicted"/>
<sequence>MSTTTSDPEAVSFDRSSHSHRRFNPLTRTWVLCSRKWLEASTRPPPAGCWRWLRIT</sequence>
<organism evidence="1 2">
    <name type="scientific">Microbotryum saponariae</name>
    <dbReference type="NCBI Taxonomy" id="289078"/>
    <lineage>
        <taxon>Eukaryota</taxon>
        <taxon>Fungi</taxon>
        <taxon>Dikarya</taxon>
        <taxon>Basidiomycota</taxon>
        <taxon>Pucciniomycotina</taxon>
        <taxon>Microbotryomycetes</taxon>
        <taxon>Microbotryales</taxon>
        <taxon>Microbotryaceae</taxon>
        <taxon>Microbotryum</taxon>
    </lineage>
</organism>